<dbReference type="PROSITE" id="PS52018">
    <property type="entry name" value="DART"/>
    <property type="match status" value="1"/>
</dbReference>
<feature type="binding site" evidence="6">
    <location>
        <begin position="23"/>
        <end position="25"/>
    </location>
    <ligand>
        <name>NAD(+)</name>
        <dbReference type="ChEBI" id="CHEBI:57540"/>
    </ligand>
</feature>
<evidence type="ECO:0000256" key="4">
    <source>
        <dbReference type="ARBA" id="ARBA00022695"/>
    </source>
</evidence>
<feature type="binding site" evidence="6">
    <location>
        <position position="55"/>
    </location>
    <ligand>
        <name>NAD(+)</name>
        <dbReference type="ChEBI" id="CHEBI:57540"/>
    </ligand>
</feature>
<evidence type="ECO:0000256" key="3">
    <source>
        <dbReference type="ARBA" id="ARBA00022679"/>
    </source>
</evidence>
<dbReference type="Proteomes" id="UP001620405">
    <property type="component" value="Unassembled WGS sequence"/>
</dbReference>
<evidence type="ECO:0000313" key="8">
    <source>
        <dbReference type="EMBL" id="MFK2873938.1"/>
    </source>
</evidence>
<comment type="caution">
    <text evidence="6">Lacks conserved residue(s) required for the propagation of feature annotation.</text>
</comment>
<comment type="similarity">
    <text evidence="6">Belongs to the DarT ADP-ribosyltransferase family.</text>
</comment>
<comment type="caution">
    <text evidence="8">The sequence shown here is derived from an EMBL/GenBank/DDBJ whole genome shotgun (WGS) entry which is preliminary data.</text>
</comment>
<evidence type="ECO:0000256" key="5">
    <source>
        <dbReference type="ARBA" id="ARBA00023125"/>
    </source>
</evidence>
<evidence type="ECO:0000256" key="1">
    <source>
        <dbReference type="ARBA" id="ARBA00022649"/>
    </source>
</evidence>
<keyword evidence="1 6" id="KW-1277">Toxin-antitoxin system</keyword>
<reference evidence="8 9" key="1">
    <citation type="submission" date="2020-10" db="EMBL/GenBank/DDBJ databases">
        <title>Phylogeny of dyella-like bacteria.</title>
        <authorList>
            <person name="Fu J."/>
        </authorList>
    </citation>
    <scope>NUCLEOTIDE SEQUENCE [LARGE SCALE GENOMIC DNA]</scope>
    <source>
        <strain evidence="8 9">DHOB07</strain>
    </source>
</reference>
<proteinExistence type="inferred from homology"/>
<dbReference type="RefSeq" id="WP_284400970.1">
    <property type="nucleotide sequence ID" value="NZ_BSNQ01000009.1"/>
</dbReference>
<evidence type="ECO:0000313" key="9">
    <source>
        <dbReference type="Proteomes" id="UP001620405"/>
    </source>
</evidence>
<feature type="active site" description="Proton acceptor" evidence="6">
    <location>
        <position position="55"/>
    </location>
</feature>
<evidence type="ECO:0000259" key="7">
    <source>
        <dbReference type="PROSITE" id="PS52018"/>
    </source>
</evidence>
<dbReference type="Pfam" id="PF14487">
    <property type="entry name" value="DarT"/>
    <property type="match status" value="1"/>
</dbReference>
<name>A0ABW8IVH1_9GAMM</name>
<dbReference type="EMBL" id="JADIKG010000012">
    <property type="protein sequence ID" value="MFK2873938.1"/>
    <property type="molecule type" value="Genomic_DNA"/>
</dbReference>
<keyword evidence="4 6" id="KW-0548">Nucleotidyltransferase</keyword>
<comment type="catalytic activity">
    <reaction evidence="6">
        <text>a thymidine in DNA + NAD(+) = an N-(ADP-alpha-D-ribosyl)-thymidine in DNA + nicotinamide + H(+)</text>
        <dbReference type="Rhea" id="RHEA:71651"/>
        <dbReference type="Rhea" id="RHEA-COMP:13556"/>
        <dbReference type="Rhea" id="RHEA-COMP:18051"/>
        <dbReference type="ChEBI" id="CHEBI:15378"/>
        <dbReference type="ChEBI" id="CHEBI:17154"/>
        <dbReference type="ChEBI" id="CHEBI:57540"/>
        <dbReference type="ChEBI" id="CHEBI:137386"/>
        <dbReference type="ChEBI" id="CHEBI:191199"/>
    </reaction>
</comment>
<keyword evidence="5 6" id="KW-0238">DNA-binding</keyword>
<feature type="active site" evidence="6">
    <location>
        <position position="155"/>
    </location>
</feature>
<evidence type="ECO:0000256" key="6">
    <source>
        <dbReference type="PROSITE-ProRule" id="PRU01362"/>
    </source>
</evidence>
<keyword evidence="2 6" id="KW-0328">Glycosyltransferase</keyword>
<keyword evidence="9" id="KW-1185">Reference proteome</keyword>
<accession>A0ABW8IVH1</accession>
<protein>
    <submittedName>
        <fullName evidence="8">DUF4433 domain-containing protein</fullName>
    </submittedName>
</protein>
<sequence length="211" mass="24046">MSAGIARYIEAFATERQVRYLMHFTRLANLDSILAQGLIPRNRLVNKDGCNDDMRLDGTDAICASIEFPNYQMFYRLRQENPDVQWVVVVINAAVLWKTRVAFCQCNAASNLVTDISIAERMTLQAFRAMYDDFGEKRRVDLGILDKLPTHPQAEVLLLDGVPRDAILGVIVEKEDLKQRLEAAYPGLIVRTIPGYFSPRKDFKHWKKAVA</sequence>
<gene>
    <name evidence="8" type="ORF">ISP13_10380</name>
</gene>
<evidence type="ECO:0000256" key="2">
    <source>
        <dbReference type="ARBA" id="ARBA00022676"/>
    </source>
</evidence>
<organism evidence="8 9">
    <name type="scientific">Dyella lipolytica</name>
    <dbReference type="NCBI Taxonomy" id="1867835"/>
    <lineage>
        <taxon>Bacteria</taxon>
        <taxon>Pseudomonadati</taxon>
        <taxon>Pseudomonadota</taxon>
        <taxon>Gammaproteobacteria</taxon>
        <taxon>Lysobacterales</taxon>
        <taxon>Rhodanobacteraceae</taxon>
        <taxon>Dyella</taxon>
    </lineage>
</organism>
<dbReference type="InterPro" id="IPR029494">
    <property type="entry name" value="DarT"/>
</dbReference>
<keyword evidence="3 6" id="KW-0808">Transferase</keyword>
<feature type="domain" description="DarT" evidence="7">
    <location>
        <begin position="19"/>
        <end position="203"/>
    </location>
</feature>